<evidence type="ECO:0000313" key="2">
    <source>
        <dbReference type="EMBL" id="AXJ13986.1"/>
    </source>
</evidence>
<keyword evidence="1" id="KW-1133">Transmembrane helix</keyword>
<reference evidence="2 3" key="1">
    <citation type="submission" date="2017-07" db="EMBL/GenBank/DDBJ databases">
        <title>Streptococcus pluranimalium as cause of bovine abortion.</title>
        <authorList>
            <person name="Rodriguez Campos S."/>
            <person name="Gobeli Brawand S."/>
            <person name="Brodard I."/>
            <person name="Rychener L."/>
            <person name="Perreten V."/>
        </authorList>
    </citation>
    <scope>NUCLEOTIDE SEQUENCE [LARGE SCALE GENOMIC DNA]</scope>
    <source>
        <strain evidence="2 3">14A0014</strain>
    </source>
</reference>
<name>A0A345VMN4_9STRE</name>
<dbReference type="EMBL" id="CP022601">
    <property type="protein sequence ID" value="AXJ13986.1"/>
    <property type="molecule type" value="Genomic_DNA"/>
</dbReference>
<keyword evidence="1" id="KW-0812">Transmembrane</keyword>
<proteinExistence type="predicted"/>
<evidence type="ECO:0000256" key="1">
    <source>
        <dbReference type="SAM" id="Phobius"/>
    </source>
</evidence>
<accession>A0A345VMN4</accession>
<feature type="transmembrane region" description="Helical" evidence="1">
    <location>
        <begin position="6"/>
        <end position="28"/>
    </location>
</feature>
<evidence type="ECO:0000313" key="3">
    <source>
        <dbReference type="Proteomes" id="UP000255411"/>
    </source>
</evidence>
<gene>
    <name evidence="2" type="ORF">Sp14A_21020</name>
</gene>
<keyword evidence="1" id="KW-0472">Membrane</keyword>
<dbReference type="Proteomes" id="UP000255411">
    <property type="component" value="Chromosome"/>
</dbReference>
<organism evidence="2 3">
    <name type="scientific">Streptococcus pluranimalium</name>
    <dbReference type="NCBI Taxonomy" id="82348"/>
    <lineage>
        <taxon>Bacteria</taxon>
        <taxon>Bacillati</taxon>
        <taxon>Bacillota</taxon>
        <taxon>Bacilli</taxon>
        <taxon>Lactobacillales</taxon>
        <taxon>Streptococcaceae</taxon>
        <taxon>Streptococcus</taxon>
    </lineage>
</organism>
<protein>
    <submittedName>
        <fullName evidence="2">Uncharacterized protein</fullName>
    </submittedName>
</protein>
<dbReference type="AlphaFoldDB" id="A0A345VMN4"/>
<sequence length="31" mass="3392">MEVKTMLTGVLIYTGVKVGLAAAAAYYYTHR</sequence>